<evidence type="ECO:0008006" key="3">
    <source>
        <dbReference type="Google" id="ProtNLM"/>
    </source>
</evidence>
<dbReference type="PATRIC" id="fig|1045858.4.peg.2423"/>
<organism evidence="1 2">
    <name type="scientific">Brachyspira intermedia (strain ATCC 51140 / PWS/A)</name>
    <name type="common">Serpulina intermedia</name>
    <dbReference type="NCBI Taxonomy" id="1045858"/>
    <lineage>
        <taxon>Bacteria</taxon>
        <taxon>Pseudomonadati</taxon>
        <taxon>Spirochaetota</taxon>
        <taxon>Spirochaetia</taxon>
        <taxon>Brachyspirales</taxon>
        <taxon>Brachyspiraceae</taxon>
        <taxon>Brachyspira</taxon>
    </lineage>
</organism>
<reference evidence="1 2" key="1">
    <citation type="journal article" date="2011" name="BMC Genomics">
        <title>Complete genome sequence of Brachyspira intermedia reveals unique genomic features in Brachyspira species and phage-mediated horizontal gene transfer.</title>
        <authorList>
            <person name="Hafstrom T."/>
            <person name="Jansson D.S."/>
            <person name="Segerman B."/>
        </authorList>
    </citation>
    <scope>NUCLEOTIDE SEQUENCE [LARGE SCALE GENOMIC DNA]</scope>
    <source>
        <strain evidence="2">ATCC 51140 / PWS/A</strain>
    </source>
</reference>
<accession>G0EMY3</accession>
<dbReference type="Proteomes" id="UP000008522">
    <property type="component" value="Chromosome"/>
</dbReference>
<dbReference type="RefSeq" id="WP_014488832.1">
    <property type="nucleotide sequence ID" value="NC_017243.1"/>
</dbReference>
<dbReference type="AlphaFoldDB" id="G0EMY3"/>
<proteinExistence type="predicted"/>
<keyword evidence="2" id="KW-1185">Reference proteome</keyword>
<dbReference type="HOGENOM" id="CLU_1567697_0_0_12"/>
<evidence type="ECO:0000313" key="2">
    <source>
        <dbReference type="Proteomes" id="UP000008522"/>
    </source>
</evidence>
<dbReference type="EMBL" id="CP002874">
    <property type="protein sequence ID" value="AEM23024.1"/>
    <property type="molecule type" value="Genomic_DNA"/>
</dbReference>
<dbReference type="KEGG" id="bip:Bint_2420"/>
<dbReference type="GeneID" id="44970917"/>
<protein>
    <recommendedName>
        <fullName evidence="3">DUF2971 domain-containing protein</fullName>
    </recommendedName>
</protein>
<evidence type="ECO:0000313" key="1">
    <source>
        <dbReference type="EMBL" id="AEM23024.1"/>
    </source>
</evidence>
<name>G0EMY3_BRAIP</name>
<dbReference type="Pfam" id="PF11185">
    <property type="entry name" value="DUF2971"/>
    <property type="match status" value="1"/>
</dbReference>
<gene>
    <name evidence="1" type="ordered locus">Bint_2420</name>
</gene>
<dbReference type="OrthoDB" id="332581at2"/>
<sequence length="170" mass="20597">MWAHYANKHKGICIAYDITDFFNEKDVLLEKLMYTTKLTFDYKNELDNFFNIEDEYHRLESDNIYPLHLFLTKNVQWMYENEFRLIKYIGNINNIINIDGYDFIKYKDNENSDYKIKIRKKIHIKHIYLGKDIEGNDQKIIKEIADKKTIPVSKIKCKKSNLYELESYDL</sequence>
<dbReference type="InterPro" id="IPR021352">
    <property type="entry name" value="DUF2971"/>
</dbReference>